<organism evidence="4">
    <name type="scientific">Noctiluca scintillans</name>
    <name type="common">Sea sparkle</name>
    <name type="synonym">Red tide dinoflagellate</name>
    <dbReference type="NCBI Taxonomy" id="2966"/>
    <lineage>
        <taxon>Eukaryota</taxon>
        <taxon>Sar</taxon>
        <taxon>Alveolata</taxon>
        <taxon>Dinophyceae</taxon>
        <taxon>Noctilucales</taxon>
        <taxon>Noctilucaceae</taxon>
        <taxon>Noctiluca</taxon>
    </lineage>
</organism>
<protein>
    <recommendedName>
        <fullName evidence="3">EF-hand domain-containing protein</fullName>
    </recommendedName>
</protein>
<dbReference type="AlphaFoldDB" id="A0A7S1A8G1"/>
<dbReference type="SUPFAM" id="SSF47473">
    <property type="entry name" value="EF-hand"/>
    <property type="match status" value="1"/>
</dbReference>
<evidence type="ECO:0000259" key="3">
    <source>
        <dbReference type="PROSITE" id="PS50222"/>
    </source>
</evidence>
<dbReference type="InterPro" id="IPR011992">
    <property type="entry name" value="EF-hand-dom_pair"/>
</dbReference>
<keyword evidence="2" id="KW-0472">Membrane</keyword>
<keyword evidence="2" id="KW-1133">Transmembrane helix</keyword>
<keyword evidence="2" id="KW-0812">Transmembrane</keyword>
<dbReference type="SMART" id="SM00054">
    <property type="entry name" value="EFh"/>
    <property type="match status" value="2"/>
</dbReference>
<sequence length="228" mass="25732">MPRVLLTLFAIVTGGLNWSNTEFVLRSISPFYGLLLLLYVALMLLAMMNIVTGIFVNDAIESTQTDVDLQTQAELDKTSRVMDELKRLFRTFDTDASGTITLDEFKDHIANQGVKEMLAVLEIEVADAMGFFEVLDVDGTQELDIDEFVMGCIYLKGAAKMVNVATLMRENKLMMSQIMKQAYKLEDRVNHLTTKVEGFFGDSDLLRNIGHAAQWKSLDEPFEIEAKR</sequence>
<reference evidence="4" key="1">
    <citation type="submission" date="2021-01" db="EMBL/GenBank/DDBJ databases">
        <authorList>
            <person name="Corre E."/>
            <person name="Pelletier E."/>
            <person name="Niang G."/>
            <person name="Scheremetjew M."/>
            <person name="Finn R."/>
            <person name="Kale V."/>
            <person name="Holt S."/>
            <person name="Cochrane G."/>
            <person name="Meng A."/>
            <person name="Brown T."/>
            <person name="Cohen L."/>
        </authorList>
    </citation>
    <scope>NUCLEOTIDE SEQUENCE</scope>
</reference>
<evidence type="ECO:0000256" key="2">
    <source>
        <dbReference type="SAM" id="Phobius"/>
    </source>
</evidence>
<accession>A0A7S1A8G1</accession>
<dbReference type="Gene3D" id="1.10.238.10">
    <property type="entry name" value="EF-hand"/>
    <property type="match status" value="1"/>
</dbReference>
<dbReference type="Pfam" id="PF00036">
    <property type="entry name" value="EF-hand_1"/>
    <property type="match status" value="1"/>
</dbReference>
<dbReference type="InterPro" id="IPR002048">
    <property type="entry name" value="EF_hand_dom"/>
</dbReference>
<name>A0A7S1A8G1_NOCSC</name>
<evidence type="ECO:0000313" key="4">
    <source>
        <dbReference type="EMBL" id="CAD8845763.1"/>
    </source>
</evidence>
<gene>
    <name evidence="4" type="ORF">NSCI0253_LOCUS20113</name>
</gene>
<dbReference type="PROSITE" id="PS50222">
    <property type="entry name" value="EF_HAND_2"/>
    <property type="match status" value="2"/>
</dbReference>
<proteinExistence type="predicted"/>
<evidence type="ECO:0000256" key="1">
    <source>
        <dbReference type="ARBA" id="ARBA00022837"/>
    </source>
</evidence>
<dbReference type="CDD" id="cd00051">
    <property type="entry name" value="EFh"/>
    <property type="match status" value="1"/>
</dbReference>
<dbReference type="EMBL" id="HBFQ01028574">
    <property type="protein sequence ID" value="CAD8845763.1"/>
    <property type="molecule type" value="Transcribed_RNA"/>
</dbReference>
<feature type="transmembrane region" description="Helical" evidence="2">
    <location>
        <begin position="31"/>
        <end position="56"/>
    </location>
</feature>
<dbReference type="InterPro" id="IPR018247">
    <property type="entry name" value="EF_Hand_1_Ca_BS"/>
</dbReference>
<feature type="domain" description="EF-hand" evidence="3">
    <location>
        <begin position="123"/>
        <end position="158"/>
    </location>
</feature>
<dbReference type="GO" id="GO:0005509">
    <property type="term" value="F:calcium ion binding"/>
    <property type="evidence" value="ECO:0007669"/>
    <property type="project" value="InterPro"/>
</dbReference>
<keyword evidence="1" id="KW-0106">Calcium</keyword>
<feature type="domain" description="EF-hand" evidence="3">
    <location>
        <begin position="80"/>
        <end position="115"/>
    </location>
</feature>
<dbReference type="PROSITE" id="PS00018">
    <property type="entry name" value="EF_HAND_1"/>
    <property type="match status" value="2"/>
</dbReference>